<dbReference type="EMBL" id="AP018365">
    <property type="protein sequence ID" value="BBA95550.1"/>
    <property type="molecule type" value="Genomic_DNA"/>
</dbReference>
<reference evidence="9 10" key="3">
    <citation type="journal article" date="2011" name="Nat. Chem. Biol.">
        <title>Reveromycin A biosynthesis uses RevG and RevJ for stereospecific spiroacetal formation.</title>
        <authorList>
            <person name="Takahashi S."/>
            <person name="Toyoda A."/>
            <person name="Sekiyama Y."/>
            <person name="Takagi H."/>
            <person name="Nogawa T."/>
            <person name="Uramoto M."/>
            <person name="Suzuki R."/>
            <person name="Koshino H."/>
            <person name="Kumano T."/>
            <person name="Panthee S."/>
            <person name="Dairi T."/>
            <person name="Ishikawa J."/>
            <person name="Ikeda H."/>
            <person name="Sakaki Y."/>
            <person name="Osada H."/>
        </authorList>
    </citation>
    <scope>NUCLEOTIDE SEQUENCE [LARGE SCALE GENOMIC DNA]</scope>
    <source>
        <strain evidence="9 10">SN-593</strain>
    </source>
</reference>
<dbReference type="Proteomes" id="UP000595703">
    <property type="component" value="Chromosome"/>
</dbReference>
<feature type="compositionally biased region" description="Gly residues" evidence="6">
    <location>
        <begin position="90"/>
        <end position="135"/>
    </location>
</feature>
<evidence type="ECO:0000313" key="10">
    <source>
        <dbReference type="Proteomes" id="UP000595703"/>
    </source>
</evidence>
<feature type="transmembrane region" description="Helical" evidence="7">
    <location>
        <begin position="6"/>
        <end position="23"/>
    </location>
</feature>
<dbReference type="RefSeq" id="WP_202232066.1">
    <property type="nucleotide sequence ID" value="NZ_AP018365.1"/>
</dbReference>
<organism evidence="9 10">
    <name type="scientific">Actinacidiphila reveromycinica</name>
    <dbReference type="NCBI Taxonomy" id="659352"/>
    <lineage>
        <taxon>Bacteria</taxon>
        <taxon>Bacillati</taxon>
        <taxon>Actinomycetota</taxon>
        <taxon>Actinomycetes</taxon>
        <taxon>Kitasatosporales</taxon>
        <taxon>Streptomycetaceae</taxon>
        <taxon>Actinacidiphila</taxon>
    </lineage>
</organism>
<dbReference type="InterPro" id="IPR042106">
    <property type="entry name" value="Nuo/plastoQ_OxRdtase_6_NuoJ"/>
</dbReference>
<accession>A0A7U3WGW9</accession>
<keyword evidence="10" id="KW-1185">Reference proteome</keyword>
<evidence type="ECO:0000256" key="7">
    <source>
        <dbReference type="SAM" id="Phobius"/>
    </source>
</evidence>
<evidence type="ECO:0000256" key="2">
    <source>
        <dbReference type="ARBA" id="ARBA00022475"/>
    </source>
</evidence>
<evidence type="ECO:0000256" key="3">
    <source>
        <dbReference type="ARBA" id="ARBA00022692"/>
    </source>
</evidence>
<evidence type="ECO:0000256" key="1">
    <source>
        <dbReference type="ARBA" id="ARBA00004651"/>
    </source>
</evidence>
<feature type="transmembrane region" description="Helical" evidence="7">
    <location>
        <begin position="30"/>
        <end position="47"/>
    </location>
</feature>
<dbReference type="Gene3D" id="1.20.120.1200">
    <property type="entry name" value="NADH-ubiquinone/plastoquinone oxidoreductase chain 6, subunit NuoJ"/>
    <property type="match status" value="1"/>
</dbReference>
<dbReference type="Pfam" id="PF13244">
    <property type="entry name" value="MbhD"/>
    <property type="match status" value="1"/>
</dbReference>
<gene>
    <name evidence="9" type="ORF">RVR_451</name>
</gene>
<keyword evidence="3 7" id="KW-0812">Transmembrane</keyword>
<feature type="region of interest" description="Disordered" evidence="6">
    <location>
        <begin position="80"/>
        <end position="135"/>
    </location>
</feature>
<dbReference type="AlphaFoldDB" id="A0A7U3WGW9"/>
<proteinExistence type="predicted"/>
<keyword evidence="4 7" id="KW-1133">Transmembrane helix</keyword>
<keyword evidence="5 7" id="KW-0472">Membrane</keyword>
<protein>
    <recommendedName>
        <fullName evidence="8">MrpA C-terminal/MbhD domain-containing protein</fullName>
    </recommendedName>
</protein>
<evidence type="ECO:0000256" key="6">
    <source>
        <dbReference type="SAM" id="MobiDB-lite"/>
    </source>
</evidence>
<name>A0A7U3WGW9_9ACTN</name>
<dbReference type="GO" id="GO:0005886">
    <property type="term" value="C:plasma membrane"/>
    <property type="evidence" value="ECO:0007669"/>
    <property type="project" value="UniProtKB-SubCell"/>
</dbReference>
<evidence type="ECO:0000256" key="4">
    <source>
        <dbReference type="ARBA" id="ARBA00022989"/>
    </source>
</evidence>
<sequence length="135" mass="12719">MDTALIGVALGFVVVAATLAVLCREPVRQAVLLGVLGLALAVLFAVLQAPDVALSQVAVGTVLTPLLVLLTVRKVRRRSVPRAAVPAATGGSGNGGPGPSGGGPSGGGLPDDGPSGAGPSGGGSSRGGPHGGSGS</sequence>
<evidence type="ECO:0000256" key="5">
    <source>
        <dbReference type="ARBA" id="ARBA00023136"/>
    </source>
</evidence>
<feature type="transmembrane region" description="Helical" evidence="7">
    <location>
        <begin position="53"/>
        <end position="72"/>
    </location>
</feature>
<reference evidence="9 10" key="2">
    <citation type="journal article" date="2011" name="J. Antibiot.">
        <title>Furaquinocins I and J: novel polyketide isoprenoid hybrid compounds from Streptomyces reveromyceticus SN-593.</title>
        <authorList>
            <person name="Panthee S."/>
            <person name="Takahashi S."/>
            <person name="Takagi H."/>
            <person name="Nogawa T."/>
            <person name="Oowada E."/>
            <person name="Uramoto M."/>
            <person name="Osada H."/>
        </authorList>
    </citation>
    <scope>NUCLEOTIDE SEQUENCE [LARGE SCALE GENOMIC DNA]</scope>
    <source>
        <strain evidence="9 10">SN-593</strain>
    </source>
</reference>
<reference evidence="9 10" key="1">
    <citation type="journal article" date="2010" name="J. Bacteriol.">
        <title>Biochemical characterization of a novel indole prenyltransferase from Streptomyces sp. SN-593.</title>
        <authorList>
            <person name="Takahashi S."/>
            <person name="Takagi H."/>
            <person name="Toyoda A."/>
            <person name="Uramoto M."/>
            <person name="Nogawa T."/>
            <person name="Ueki M."/>
            <person name="Sakaki Y."/>
            <person name="Osada H."/>
        </authorList>
    </citation>
    <scope>NUCLEOTIDE SEQUENCE [LARGE SCALE GENOMIC DNA]</scope>
    <source>
        <strain evidence="9 10">SN-593</strain>
    </source>
</reference>
<dbReference type="InterPro" id="IPR025383">
    <property type="entry name" value="MrpA_C/MbhD"/>
</dbReference>
<reference evidence="9 10" key="4">
    <citation type="journal article" date="2020" name="Sci. Rep.">
        <title>beta-carboline chemical signals induce reveromycin production through a LuxR family regulator in Streptomyces sp. SN-593.</title>
        <authorList>
            <person name="Panthee S."/>
            <person name="Kito N."/>
            <person name="Hayashi T."/>
            <person name="Shimizu T."/>
            <person name="Ishikawa J."/>
            <person name="Hamamoto H."/>
            <person name="Osada H."/>
            <person name="Takahashi S."/>
        </authorList>
    </citation>
    <scope>NUCLEOTIDE SEQUENCE [LARGE SCALE GENOMIC DNA]</scope>
    <source>
        <strain evidence="9 10">SN-593</strain>
    </source>
</reference>
<evidence type="ECO:0000313" key="9">
    <source>
        <dbReference type="EMBL" id="BBA95550.1"/>
    </source>
</evidence>
<keyword evidence="2" id="KW-1003">Cell membrane</keyword>
<dbReference type="KEGG" id="arev:RVR_451"/>
<feature type="domain" description="MrpA C-terminal/MbhD" evidence="8">
    <location>
        <begin position="12"/>
        <end position="77"/>
    </location>
</feature>
<evidence type="ECO:0000259" key="8">
    <source>
        <dbReference type="Pfam" id="PF13244"/>
    </source>
</evidence>
<comment type="subcellular location">
    <subcellularLocation>
        <location evidence="1">Cell membrane</location>
        <topology evidence="1">Multi-pass membrane protein</topology>
    </subcellularLocation>
</comment>